<keyword evidence="3" id="KW-1185">Reference proteome</keyword>
<keyword evidence="1" id="KW-0812">Transmembrane</keyword>
<feature type="transmembrane region" description="Helical" evidence="1">
    <location>
        <begin position="67"/>
        <end position="92"/>
    </location>
</feature>
<dbReference type="OMA" id="MNRIKLC"/>
<organism evidence="2 3">
    <name type="scientific">Kalanchoe fedtschenkoi</name>
    <name type="common">Lavender scallops</name>
    <name type="synonym">South American air plant</name>
    <dbReference type="NCBI Taxonomy" id="63787"/>
    <lineage>
        <taxon>Eukaryota</taxon>
        <taxon>Viridiplantae</taxon>
        <taxon>Streptophyta</taxon>
        <taxon>Embryophyta</taxon>
        <taxon>Tracheophyta</taxon>
        <taxon>Spermatophyta</taxon>
        <taxon>Magnoliopsida</taxon>
        <taxon>eudicotyledons</taxon>
        <taxon>Gunneridae</taxon>
        <taxon>Pentapetalae</taxon>
        <taxon>Saxifragales</taxon>
        <taxon>Crassulaceae</taxon>
        <taxon>Kalanchoe</taxon>
    </lineage>
</organism>
<accession>A0A7N1A6L1</accession>
<protein>
    <submittedName>
        <fullName evidence="2">Uncharacterized protein</fullName>
    </submittedName>
</protein>
<evidence type="ECO:0000256" key="1">
    <source>
        <dbReference type="SAM" id="Phobius"/>
    </source>
</evidence>
<dbReference type="Proteomes" id="UP000594263">
    <property type="component" value="Unplaced"/>
</dbReference>
<keyword evidence="1" id="KW-0472">Membrane</keyword>
<proteinExistence type="predicted"/>
<reference evidence="2" key="1">
    <citation type="submission" date="2021-01" db="UniProtKB">
        <authorList>
            <consortium name="EnsemblPlants"/>
        </authorList>
    </citation>
    <scope>IDENTIFICATION</scope>
</reference>
<evidence type="ECO:0000313" key="3">
    <source>
        <dbReference type="Proteomes" id="UP000594263"/>
    </source>
</evidence>
<dbReference type="EnsemblPlants" id="Kaladp0095s0700.1.v1.1">
    <property type="protein sequence ID" value="Kaladp0095s0700.1.v1.1"/>
    <property type="gene ID" value="Kaladp0095s0700.v1.1"/>
</dbReference>
<dbReference type="AlphaFoldDB" id="A0A7N1A6L1"/>
<keyword evidence="1" id="KW-1133">Transmembrane helix</keyword>
<dbReference type="Gramene" id="Kaladp0095s0700.1.v1.1">
    <property type="protein sequence ID" value="Kaladp0095s0700.1.v1.1"/>
    <property type="gene ID" value="Kaladp0095s0700.v1.1"/>
</dbReference>
<sequence>MGSESDDRRSQTALRCANAAHLLYSLKTSMRCSGSAEEHEAFELEDVVMRLRVDLVRERVRMRRVKLCGVVEMLLQVMLLISVWSFILILAFN</sequence>
<evidence type="ECO:0000313" key="2">
    <source>
        <dbReference type="EnsemblPlants" id="Kaladp0095s0700.1.v1.1"/>
    </source>
</evidence>
<name>A0A7N1A6L1_KALFE</name>